<evidence type="ECO:0000256" key="1">
    <source>
        <dbReference type="SAM" id="MobiDB-lite"/>
    </source>
</evidence>
<dbReference type="EMBL" id="FYDG01000042">
    <property type="protein sequence ID" value="SNB84989.1"/>
    <property type="molecule type" value="Genomic_DNA"/>
</dbReference>
<evidence type="ECO:0000313" key="3">
    <source>
        <dbReference type="EMBL" id="SNB84989.1"/>
    </source>
</evidence>
<dbReference type="RefSeq" id="WP_088522718.1">
    <property type="nucleotide sequence ID" value="NZ_FYDG01000042.1"/>
</dbReference>
<keyword evidence="4" id="KW-1185">Reference proteome</keyword>
<protein>
    <submittedName>
        <fullName evidence="3">Biotin-lipoyl like</fullName>
    </submittedName>
</protein>
<keyword evidence="2" id="KW-1133">Transmembrane helix</keyword>
<evidence type="ECO:0000256" key="2">
    <source>
        <dbReference type="SAM" id="Phobius"/>
    </source>
</evidence>
<keyword evidence="2" id="KW-0472">Membrane</keyword>
<dbReference type="Proteomes" id="UP000198418">
    <property type="component" value="Unassembled WGS sequence"/>
</dbReference>
<dbReference type="OrthoDB" id="9810980at2"/>
<dbReference type="AlphaFoldDB" id="A0A212SGY5"/>
<dbReference type="InterPro" id="IPR050739">
    <property type="entry name" value="MFP"/>
</dbReference>
<feature type="region of interest" description="Disordered" evidence="1">
    <location>
        <begin position="1"/>
        <end position="20"/>
    </location>
</feature>
<organism evidence="3 4">
    <name type="scientific">Rhodoblastus acidophilus</name>
    <name type="common">Rhodopseudomonas acidophila</name>
    <dbReference type="NCBI Taxonomy" id="1074"/>
    <lineage>
        <taxon>Bacteria</taxon>
        <taxon>Pseudomonadati</taxon>
        <taxon>Pseudomonadota</taxon>
        <taxon>Alphaproteobacteria</taxon>
        <taxon>Hyphomicrobiales</taxon>
        <taxon>Rhodoblastaceae</taxon>
        <taxon>Rhodoblastus</taxon>
    </lineage>
</organism>
<feature type="transmembrane region" description="Helical" evidence="2">
    <location>
        <begin position="50"/>
        <end position="69"/>
    </location>
</feature>
<dbReference type="PRINTS" id="PR01490">
    <property type="entry name" value="RTXTOXIND"/>
</dbReference>
<dbReference type="Gene3D" id="2.40.50.100">
    <property type="match status" value="1"/>
</dbReference>
<evidence type="ECO:0000313" key="4">
    <source>
        <dbReference type="Proteomes" id="UP000198418"/>
    </source>
</evidence>
<dbReference type="PANTHER" id="PTHR30386:SF27">
    <property type="entry name" value="MEMBRANE FUSION PROTEIN (MFP) FAMILY PROTEIN"/>
    <property type="match status" value="1"/>
</dbReference>
<sequence>MNETVKPPTPGQPASKRPASNLASLVTGADREFLPAALEILETPPAPKKIAVMLTICGFFGVALAWSFIGRLDVHAVAWGKIEAGSKTKVIQPLDPGKVESIAVDNGSKVQAGDLLLTFDPSETLADTRAAQDGLSSSHAEIIRRRAAVQAASAVQSEIAAQTSTEIGKRPAPRIVARDEIA</sequence>
<name>A0A212SGY5_RHOAC</name>
<dbReference type="PANTHER" id="PTHR30386">
    <property type="entry name" value="MEMBRANE FUSION SUBUNIT OF EMRAB-TOLC MULTIDRUG EFFLUX PUMP"/>
    <property type="match status" value="1"/>
</dbReference>
<accession>A0A212SGY5</accession>
<proteinExistence type="predicted"/>
<reference evidence="4" key="1">
    <citation type="submission" date="2017-06" db="EMBL/GenBank/DDBJ databases">
        <authorList>
            <person name="Varghese N."/>
            <person name="Submissions S."/>
        </authorList>
    </citation>
    <scope>NUCLEOTIDE SEQUENCE [LARGE SCALE GENOMIC DNA]</scope>
    <source>
        <strain evidence="4">DSM 137</strain>
    </source>
</reference>
<gene>
    <name evidence="3" type="ORF">SAMN06265338_1425</name>
</gene>
<keyword evidence="2" id="KW-0812">Transmembrane</keyword>